<dbReference type="Pfam" id="PF07244">
    <property type="entry name" value="POTRA"/>
    <property type="match status" value="1"/>
</dbReference>
<organism evidence="9 10">
    <name type="scientific">Acanthopleuribacter pedis</name>
    <dbReference type="NCBI Taxonomy" id="442870"/>
    <lineage>
        <taxon>Bacteria</taxon>
        <taxon>Pseudomonadati</taxon>
        <taxon>Acidobacteriota</taxon>
        <taxon>Holophagae</taxon>
        <taxon>Acanthopleuribacterales</taxon>
        <taxon>Acanthopleuribacteraceae</taxon>
        <taxon>Acanthopleuribacter</taxon>
    </lineage>
</organism>
<gene>
    <name evidence="9" type="ORF">J3U88_29735</name>
</gene>
<protein>
    <submittedName>
        <fullName evidence="9">Patatin-like phospholipase family protein</fullName>
    </submittedName>
</protein>
<dbReference type="CDD" id="cd07205">
    <property type="entry name" value="Pat_PNPLA6_PNPLA7_NTE1_like"/>
    <property type="match status" value="1"/>
</dbReference>
<keyword evidence="10" id="KW-1185">Reference proteome</keyword>
<feature type="active site" description="Nucleophile" evidence="6">
    <location>
        <position position="89"/>
    </location>
</feature>
<sequence length="755" mass="83670">MRLLLKHCLTRGFRAPRLRRLPTLLWPCLLLLSATAHPVFAQELPNATQKGPRIGLALSGGGARGYAHLGVLRVLEEQRIPIHAVAGTSMGAMVGGLYAAGLPLERIEAIMADLDWPDLFDDEPARRDRTFRRKAEDQRFLFDFEIGIGRDGVRLPTGLSAGQKLNFFLRRHTLGVAHLADFDQLPIPYRAMGTDIVTGESVALHRGDLAKAIRASMALPGMFAPIAMNDRMFVDGGVVNNLPIQVLKDMDVDVIIAVDIGLPLREREQIITIMDVSSQAMGILSRKEVEQQLELADLLIVPPISDIGTLDFAATAEIRNRGEQAAQAVVDQLTQWSVSESAYNSYQQQRIQPPPKPQHVVSLDIVGLKRVDERVVRGQLRLKPGDPLDLPKLRRDLDRVFGLGDFELVDFQLKPAEGGFHVRILIREKFWGPNYMHFGVNTSIDDDQNTRILPLINLTNTRLNALGAELRTDFIFGDIQRLNSEFYQPLDFGGRFFIAPQVGIDRDKSQLAAGGEPVELETIFSRFTLDLGINLGAYGEFRTRYVTAKYDVDFSPLDSPEANALDGVTLGGISTSLVIDRLDNRAFPKQGMLSTLSLLSVREKMGSDDDFDSATFNLVFTKSFGRHTFLGWLETASGLKNEPLPFYAQSSIGGLFSFSAYEQGELIGSHYAILRPTYLYRATSLPAPIGDGVYLGGWLEMGNMWQTRDAVDFGDLRYTATFTLGADTRVGPVYLAVGIAEKDRHSFYLSIGPSF</sequence>
<evidence type="ECO:0000256" key="6">
    <source>
        <dbReference type="PROSITE-ProRule" id="PRU01161"/>
    </source>
</evidence>
<dbReference type="InterPro" id="IPR010827">
    <property type="entry name" value="BamA/TamA_POTRA"/>
</dbReference>
<dbReference type="Pfam" id="PF01734">
    <property type="entry name" value="Patatin"/>
    <property type="match status" value="1"/>
</dbReference>
<reference evidence="9" key="1">
    <citation type="submission" date="2021-03" db="EMBL/GenBank/DDBJ databases">
        <authorList>
            <person name="Wang G."/>
        </authorList>
    </citation>
    <scope>NUCLEOTIDE SEQUENCE</scope>
    <source>
        <strain evidence="9">KCTC 12899</strain>
    </source>
</reference>
<name>A0A8J7U7M7_9BACT</name>
<keyword evidence="5" id="KW-0472">Membrane</keyword>
<dbReference type="InterPro" id="IPR000184">
    <property type="entry name" value="Bac_surfAg_D15"/>
</dbReference>
<dbReference type="PANTHER" id="PTHR14226">
    <property type="entry name" value="NEUROPATHY TARGET ESTERASE/SWISS CHEESE D.MELANOGASTER"/>
    <property type="match status" value="1"/>
</dbReference>
<dbReference type="AlphaFoldDB" id="A0A8J7U7M7"/>
<dbReference type="Pfam" id="PF01103">
    <property type="entry name" value="Omp85"/>
    <property type="match status" value="1"/>
</dbReference>
<dbReference type="InterPro" id="IPR016035">
    <property type="entry name" value="Acyl_Trfase/lysoPLipase"/>
</dbReference>
<feature type="short sequence motif" description="GXGXXG" evidence="6">
    <location>
        <begin position="60"/>
        <end position="65"/>
    </location>
</feature>
<keyword evidence="7" id="KW-0732">Signal</keyword>
<accession>A0A8J7U7M7</accession>
<feature type="short sequence motif" description="GXSXG" evidence="6">
    <location>
        <begin position="87"/>
        <end position="91"/>
    </location>
</feature>
<dbReference type="GO" id="GO:0016787">
    <property type="term" value="F:hydrolase activity"/>
    <property type="evidence" value="ECO:0007669"/>
    <property type="project" value="UniProtKB-UniRule"/>
</dbReference>
<evidence type="ECO:0000313" key="9">
    <source>
        <dbReference type="EMBL" id="MBO1322693.1"/>
    </source>
</evidence>
<feature type="domain" description="PNPLA" evidence="8">
    <location>
        <begin position="56"/>
        <end position="248"/>
    </location>
</feature>
<evidence type="ECO:0000259" key="8">
    <source>
        <dbReference type="PROSITE" id="PS51635"/>
    </source>
</evidence>
<dbReference type="Gene3D" id="3.40.1090.10">
    <property type="entry name" value="Cytosolic phospholipase A2 catalytic domain"/>
    <property type="match status" value="2"/>
</dbReference>
<feature type="short sequence motif" description="DGA/G" evidence="6">
    <location>
        <begin position="235"/>
        <end position="237"/>
    </location>
</feature>
<dbReference type="Proteomes" id="UP000664417">
    <property type="component" value="Unassembled WGS sequence"/>
</dbReference>
<evidence type="ECO:0000256" key="4">
    <source>
        <dbReference type="ARBA" id="ARBA00023098"/>
    </source>
</evidence>
<dbReference type="SUPFAM" id="SSF52151">
    <property type="entry name" value="FabD/lysophospholipase-like"/>
    <property type="match status" value="1"/>
</dbReference>
<feature type="active site" description="Proton acceptor" evidence="6">
    <location>
        <position position="235"/>
    </location>
</feature>
<proteinExistence type="predicted"/>
<dbReference type="InterPro" id="IPR002641">
    <property type="entry name" value="PNPLA_dom"/>
</dbReference>
<dbReference type="PROSITE" id="PS51635">
    <property type="entry name" value="PNPLA"/>
    <property type="match status" value="1"/>
</dbReference>
<keyword evidence="4 6" id="KW-0443">Lipid metabolism</keyword>
<dbReference type="Gene3D" id="3.10.20.310">
    <property type="entry name" value="membrane protein fhac"/>
    <property type="match status" value="1"/>
</dbReference>
<evidence type="ECO:0000256" key="2">
    <source>
        <dbReference type="ARBA" id="ARBA00022801"/>
    </source>
</evidence>
<evidence type="ECO:0000256" key="7">
    <source>
        <dbReference type="SAM" id="SignalP"/>
    </source>
</evidence>
<comment type="caution">
    <text evidence="9">The sequence shown here is derived from an EMBL/GenBank/DDBJ whole genome shotgun (WGS) entry which is preliminary data.</text>
</comment>
<dbReference type="PANTHER" id="PTHR14226:SF29">
    <property type="entry name" value="NEUROPATHY TARGET ESTERASE SWS"/>
    <property type="match status" value="1"/>
</dbReference>
<dbReference type="EMBL" id="JAFREP010000041">
    <property type="protein sequence ID" value="MBO1322693.1"/>
    <property type="molecule type" value="Genomic_DNA"/>
</dbReference>
<evidence type="ECO:0000256" key="5">
    <source>
        <dbReference type="ARBA" id="ARBA00023136"/>
    </source>
</evidence>
<comment type="subcellular location">
    <subcellularLocation>
        <location evidence="1">Membrane</location>
    </subcellularLocation>
</comment>
<dbReference type="Gene3D" id="2.40.160.50">
    <property type="entry name" value="membrane protein fhac: a member of the omp85/tpsb transporter family"/>
    <property type="match status" value="1"/>
</dbReference>
<dbReference type="GO" id="GO:0016042">
    <property type="term" value="P:lipid catabolic process"/>
    <property type="evidence" value="ECO:0007669"/>
    <property type="project" value="UniProtKB-UniRule"/>
</dbReference>
<feature type="chain" id="PRO_5035207931" evidence="7">
    <location>
        <begin position="42"/>
        <end position="755"/>
    </location>
</feature>
<dbReference type="InterPro" id="IPR050301">
    <property type="entry name" value="NTE"/>
</dbReference>
<feature type="signal peptide" evidence="7">
    <location>
        <begin position="1"/>
        <end position="41"/>
    </location>
</feature>
<dbReference type="RefSeq" id="WP_207862666.1">
    <property type="nucleotide sequence ID" value="NZ_JAFREP010000041.1"/>
</dbReference>
<keyword evidence="2 6" id="KW-0378">Hydrolase</keyword>
<keyword evidence="3 6" id="KW-0442">Lipid degradation</keyword>
<evidence type="ECO:0000313" key="10">
    <source>
        <dbReference type="Proteomes" id="UP000664417"/>
    </source>
</evidence>
<dbReference type="GO" id="GO:0019867">
    <property type="term" value="C:outer membrane"/>
    <property type="evidence" value="ECO:0007669"/>
    <property type="project" value="InterPro"/>
</dbReference>
<evidence type="ECO:0000256" key="1">
    <source>
        <dbReference type="ARBA" id="ARBA00004370"/>
    </source>
</evidence>
<evidence type="ECO:0000256" key="3">
    <source>
        <dbReference type="ARBA" id="ARBA00022963"/>
    </source>
</evidence>